<organism evidence="1 2">
    <name type="scientific">Brucella canis (strain ATCC 23365 / NCTC 10854 / RM-666)</name>
    <dbReference type="NCBI Taxonomy" id="483179"/>
    <lineage>
        <taxon>Bacteria</taxon>
        <taxon>Pseudomonadati</taxon>
        <taxon>Pseudomonadota</taxon>
        <taxon>Alphaproteobacteria</taxon>
        <taxon>Hyphomicrobiales</taxon>
        <taxon>Brucellaceae</taxon>
        <taxon>Brucella/Ochrobactrum group</taxon>
        <taxon>Brucella</taxon>
    </lineage>
</organism>
<dbReference type="Proteomes" id="UP000001385">
    <property type="component" value="Chromosome I"/>
</dbReference>
<evidence type="ECO:0000313" key="1">
    <source>
        <dbReference type="EMBL" id="ABX61584.1"/>
    </source>
</evidence>
<accession>A9M920</accession>
<reference evidence="1 2" key="1">
    <citation type="submission" date="2007-10" db="EMBL/GenBank/DDBJ databases">
        <title>Brucella canis ATCC 23365 whole genome shotgun sequencing project.</title>
        <authorList>
            <person name="Setubal J.C."/>
            <person name="Bowns C."/>
            <person name="Boyle S."/>
            <person name="Crasta O.R."/>
            <person name="Czar M.J."/>
            <person name="Dharmanolla C."/>
            <person name="Gillespie J.J."/>
            <person name="Kenyon R.W."/>
            <person name="Lu J."/>
            <person name="Mane S."/>
            <person name="Mohapatra S."/>
            <person name="Nagrani S."/>
            <person name="Purkayastha A."/>
            <person name="Rajasimha H.K."/>
            <person name="Shallom J.M."/>
            <person name="Shallom S."/>
            <person name="Shukla M."/>
            <person name="Snyder E.E."/>
            <person name="Sobral B.W."/>
            <person name="Wattam A.R."/>
            <person name="Will R."/>
            <person name="Williams K."/>
            <person name="Yoo H."/>
            <person name="Bruce D."/>
            <person name="Detter C."/>
            <person name="Munk C."/>
            <person name="Brettin T.S."/>
        </authorList>
    </citation>
    <scope>NUCLEOTIDE SEQUENCE [LARGE SCALE GENOMIC DNA]</scope>
    <source>
        <strain evidence="2">ATCC 23365 / NCTC 10854 / RM-666</strain>
    </source>
</reference>
<dbReference type="KEGG" id="bcs:BCAN_A0504"/>
<dbReference type="AlphaFoldDB" id="A9M920"/>
<name>A9M920_BRUC2</name>
<sequence length="57" mass="6160">MAPGGVSFVAINLMQAIHSLHMRGVPQEFAVVYMESGCRFTAYHLNVAGLVPSDLLL</sequence>
<keyword evidence="2" id="KW-1185">Reference proteome</keyword>
<dbReference type="EMBL" id="CP000872">
    <property type="protein sequence ID" value="ABX61584.1"/>
    <property type="molecule type" value="Genomic_DNA"/>
</dbReference>
<proteinExistence type="predicted"/>
<evidence type="ECO:0000313" key="2">
    <source>
        <dbReference type="Proteomes" id="UP000001385"/>
    </source>
</evidence>
<dbReference type="HOGENOM" id="CLU_2987675_0_0_5"/>
<protein>
    <submittedName>
        <fullName evidence="1">Uncharacterized protein</fullName>
    </submittedName>
</protein>
<gene>
    <name evidence="1" type="ordered locus">BCAN_A0504</name>
</gene>